<proteinExistence type="predicted"/>
<accession>A0A8S1HG26</accession>
<dbReference type="Proteomes" id="UP000835052">
    <property type="component" value="Unassembled WGS sequence"/>
</dbReference>
<sequence length="231" mass="26288">MLFINLKERKMIKRHQEVTLVDMVIRHHQVAIWPTENHLNGKVMFIGMWTQNQEVFVPFAEGWFTQFPGPPEGIFVGVVISRQSEQKKKKRGAGSHRNTCGHCRNLGMPDWKTHNRFHCKRLQDLAPAELAGPAIKTITRRPMLVGMVIDRRSISLSAAGTFSSLFLSFRHINNCRCSLDTFPDVGKDGDQPPKNHPAFVSRSAAGVVFYPIEELIVNKNQRGPHQKLDIK</sequence>
<dbReference type="AlphaFoldDB" id="A0A8S1HG26"/>
<name>A0A8S1HG26_9PELO</name>
<evidence type="ECO:0000313" key="1">
    <source>
        <dbReference type="EMBL" id="CAD6193258.1"/>
    </source>
</evidence>
<keyword evidence="2" id="KW-1185">Reference proteome</keyword>
<comment type="caution">
    <text evidence="1">The sequence shown here is derived from an EMBL/GenBank/DDBJ whole genome shotgun (WGS) entry which is preliminary data.</text>
</comment>
<evidence type="ECO:0000313" key="2">
    <source>
        <dbReference type="Proteomes" id="UP000835052"/>
    </source>
</evidence>
<gene>
    <name evidence="1" type="ORF">CAUJ_LOCUS9177</name>
</gene>
<reference evidence="1" key="1">
    <citation type="submission" date="2020-10" db="EMBL/GenBank/DDBJ databases">
        <authorList>
            <person name="Kikuchi T."/>
        </authorList>
    </citation>
    <scope>NUCLEOTIDE SEQUENCE</scope>
    <source>
        <strain evidence="1">NKZ352</strain>
    </source>
</reference>
<dbReference type="EMBL" id="CAJGYM010000034">
    <property type="protein sequence ID" value="CAD6193258.1"/>
    <property type="molecule type" value="Genomic_DNA"/>
</dbReference>
<protein>
    <submittedName>
        <fullName evidence="1">Uncharacterized protein</fullName>
    </submittedName>
</protein>
<organism evidence="1 2">
    <name type="scientific">Caenorhabditis auriculariae</name>
    <dbReference type="NCBI Taxonomy" id="2777116"/>
    <lineage>
        <taxon>Eukaryota</taxon>
        <taxon>Metazoa</taxon>
        <taxon>Ecdysozoa</taxon>
        <taxon>Nematoda</taxon>
        <taxon>Chromadorea</taxon>
        <taxon>Rhabditida</taxon>
        <taxon>Rhabditina</taxon>
        <taxon>Rhabditomorpha</taxon>
        <taxon>Rhabditoidea</taxon>
        <taxon>Rhabditidae</taxon>
        <taxon>Peloderinae</taxon>
        <taxon>Caenorhabditis</taxon>
    </lineage>
</organism>